<dbReference type="Proteomes" id="UP001207582">
    <property type="component" value="Unassembled WGS sequence"/>
</dbReference>
<dbReference type="PROSITE" id="PS51123">
    <property type="entry name" value="OMPA_2"/>
    <property type="match status" value="1"/>
</dbReference>
<evidence type="ECO:0000256" key="3">
    <source>
        <dbReference type="SAM" id="Phobius"/>
    </source>
</evidence>
<organism evidence="5 6">
    <name type="scientific">Defluviimonas salinarum</name>
    <dbReference type="NCBI Taxonomy" id="2992147"/>
    <lineage>
        <taxon>Bacteria</taxon>
        <taxon>Pseudomonadati</taxon>
        <taxon>Pseudomonadota</taxon>
        <taxon>Alphaproteobacteria</taxon>
        <taxon>Rhodobacterales</taxon>
        <taxon>Paracoccaceae</taxon>
        <taxon>Albidovulum</taxon>
    </lineage>
</organism>
<sequence length="555" mass="59585">MALAKGRNGQRFSANIWPGFVDAMTALLMVLMFVLTIFMIVQFTLRETIDTQGDELAALNEQVAGLADALGLERARSVELEGEVSGLSADIAAAQAAADRQTALLSTLTAKLEGQGAELTAAQAKVTAFETQVASLLAERNAARTKAEAMTAERDTARGAAEALIAERDELKSAQEALNLAVAAARAEVDEKAEAARLAAARRYALEALVNDLRAKQEAAAEQLSEAEATRLTEAAAAAALREKLKGAEDELTAMTLALEEQRRRAEETLTLLAAARAEREAAAGQAEETLSEADRQKALLATANAALAEERAASAEAARKVALLNQQILALRSQLGGLQNLLDASAARDADAKVQIEALGTRLNSALAQVASEQRRRAELEEAERKRLEAEAAALKEETKELARYRSEFFARLSQVLAGREGVRVVGDRFVFSAEVLFEPGSADLAAEGRSQIANVATTLQELAVAIPSEIDWVIRVDGHTDNLPLSGFGRFRDNWELSQGRALSVVRFLQGQLGFPPERLVAAGFGEYHPVAEGDTPEARAQNRRIELKLTER</sequence>
<keyword evidence="2" id="KW-0175">Coiled coil</keyword>
<dbReference type="SUPFAM" id="SSF103088">
    <property type="entry name" value="OmpA-like"/>
    <property type="match status" value="1"/>
</dbReference>
<dbReference type="NCBIfam" id="NF006542">
    <property type="entry name" value="PRK09039.1-1"/>
    <property type="match status" value="2"/>
</dbReference>
<dbReference type="Pfam" id="PF00691">
    <property type="entry name" value="OmpA"/>
    <property type="match status" value="1"/>
</dbReference>
<dbReference type="PANTHER" id="PTHR30329:SF21">
    <property type="entry name" value="LIPOPROTEIN YIAD-RELATED"/>
    <property type="match status" value="1"/>
</dbReference>
<feature type="coiled-coil region" evidence="2">
    <location>
        <begin position="133"/>
        <end position="328"/>
    </location>
</feature>
<dbReference type="CDD" id="cd07185">
    <property type="entry name" value="OmpA_C-like"/>
    <property type="match status" value="1"/>
</dbReference>
<evidence type="ECO:0000313" key="5">
    <source>
        <dbReference type="EMBL" id="MCW3782696.1"/>
    </source>
</evidence>
<feature type="transmembrane region" description="Helical" evidence="3">
    <location>
        <begin position="20"/>
        <end position="41"/>
    </location>
</feature>
<dbReference type="Gene3D" id="3.30.1330.60">
    <property type="entry name" value="OmpA-like domain"/>
    <property type="match status" value="1"/>
</dbReference>
<name>A0ABT3J4W5_9RHOB</name>
<keyword evidence="3" id="KW-0812">Transmembrane</keyword>
<proteinExistence type="predicted"/>
<evidence type="ECO:0000256" key="2">
    <source>
        <dbReference type="SAM" id="Coils"/>
    </source>
</evidence>
<evidence type="ECO:0000259" key="4">
    <source>
        <dbReference type="PROSITE" id="PS51123"/>
    </source>
</evidence>
<dbReference type="RefSeq" id="WP_264772395.1">
    <property type="nucleotide sequence ID" value="NZ_JAPDOG010000012.1"/>
</dbReference>
<accession>A0ABT3J4W5</accession>
<dbReference type="EMBL" id="JAPDOG010000012">
    <property type="protein sequence ID" value="MCW3782696.1"/>
    <property type="molecule type" value="Genomic_DNA"/>
</dbReference>
<gene>
    <name evidence="5" type="ORF">OM960_13995</name>
</gene>
<dbReference type="InterPro" id="IPR036737">
    <property type="entry name" value="OmpA-like_sf"/>
</dbReference>
<dbReference type="PANTHER" id="PTHR30329">
    <property type="entry name" value="STATOR ELEMENT OF FLAGELLAR MOTOR COMPLEX"/>
    <property type="match status" value="1"/>
</dbReference>
<keyword evidence="1 3" id="KW-0472">Membrane</keyword>
<feature type="domain" description="OmpA-like" evidence="4">
    <location>
        <begin position="427"/>
        <end position="555"/>
    </location>
</feature>
<reference evidence="5 6" key="1">
    <citation type="submission" date="2022-10" db="EMBL/GenBank/DDBJ databases">
        <title>Defluviimonas sp. CAU 1641 isolated from mud.</title>
        <authorList>
            <person name="Kim W."/>
        </authorList>
    </citation>
    <scope>NUCLEOTIDE SEQUENCE [LARGE SCALE GENOMIC DNA]</scope>
    <source>
        <strain evidence="5 6">CAU 1641</strain>
    </source>
</reference>
<comment type="caution">
    <text evidence="5">The sequence shown here is derived from an EMBL/GenBank/DDBJ whole genome shotgun (WGS) entry which is preliminary data.</text>
</comment>
<evidence type="ECO:0000256" key="1">
    <source>
        <dbReference type="PROSITE-ProRule" id="PRU00473"/>
    </source>
</evidence>
<dbReference type="Gene3D" id="1.10.287.1490">
    <property type="match status" value="1"/>
</dbReference>
<dbReference type="InterPro" id="IPR006665">
    <property type="entry name" value="OmpA-like"/>
</dbReference>
<dbReference type="InterPro" id="IPR050330">
    <property type="entry name" value="Bact_OuterMem_StrucFunc"/>
</dbReference>
<keyword evidence="6" id="KW-1185">Reference proteome</keyword>
<keyword evidence="3" id="KW-1133">Transmembrane helix</keyword>
<evidence type="ECO:0000313" key="6">
    <source>
        <dbReference type="Proteomes" id="UP001207582"/>
    </source>
</evidence>
<feature type="coiled-coil region" evidence="2">
    <location>
        <begin position="364"/>
        <end position="409"/>
    </location>
</feature>
<protein>
    <submittedName>
        <fullName evidence="5">Peptidoglycan -binding protein</fullName>
    </submittedName>
</protein>